<dbReference type="AlphaFoldDB" id="A0ABD3WQ26"/>
<dbReference type="EMBL" id="JBJQND010000005">
    <property type="protein sequence ID" value="KAL3876059.1"/>
    <property type="molecule type" value="Genomic_DNA"/>
</dbReference>
<evidence type="ECO:0000256" key="1">
    <source>
        <dbReference type="ARBA" id="ARBA00008954"/>
    </source>
</evidence>
<reference evidence="5 6" key="1">
    <citation type="submission" date="2024-11" db="EMBL/GenBank/DDBJ databases">
        <title>Chromosome-level genome assembly of the freshwater bivalve Anodonta woodiana.</title>
        <authorList>
            <person name="Chen X."/>
        </authorList>
    </citation>
    <scope>NUCLEOTIDE SEQUENCE [LARGE SCALE GENOMIC DNA]</scope>
    <source>
        <strain evidence="5">MN2024</strain>
        <tissue evidence="5">Gills</tissue>
    </source>
</reference>
<evidence type="ECO:0000313" key="6">
    <source>
        <dbReference type="Proteomes" id="UP001634394"/>
    </source>
</evidence>
<dbReference type="Gene3D" id="3.90.1150.10">
    <property type="entry name" value="Aspartate Aminotransferase, domain 1"/>
    <property type="match status" value="1"/>
</dbReference>
<dbReference type="PANTHER" id="PTHR45688">
    <property type="match status" value="1"/>
</dbReference>
<evidence type="ECO:0000313" key="5">
    <source>
        <dbReference type="EMBL" id="KAL3876059.1"/>
    </source>
</evidence>
<organism evidence="5 6">
    <name type="scientific">Sinanodonta woodiana</name>
    <name type="common">Chinese pond mussel</name>
    <name type="synonym">Anodonta woodiana</name>
    <dbReference type="NCBI Taxonomy" id="1069815"/>
    <lineage>
        <taxon>Eukaryota</taxon>
        <taxon>Metazoa</taxon>
        <taxon>Spiralia</taxon>
        <taxon>Lophotrochozoa</taxon>
        <taxon>Mollusca</taxon>
        <taxon>Bivalvia</taxon>
        <taxon>Autobranchia</taxon>
        <taxon>Heteroconchia</taxon>
        <taxon>Palaeoheterodonta</taxon>
        <taxon>Unionida</taxon>
        <taxon>Unionoidea</taxon>
        <taxon>Unionidae</taxon>
        <taxon>Unioninae</taxon>
        <taxon>Sinanodonta</taxon>
    </lineage>
</organism>
<dbReference type="Pfam" id="PF00202">
    <property type="entry name" value="Aminotran_3"/>
    <property type="match status" value="1"/>
</dbReference>
<dbReference type="InterPro" id="IPR015424">
    <property type="entry name" value="PyrdxlP-dep_Trfase"/>
</dbReference>
<dbReference type="InterPro" id="IPR015421">
    <property type="entry name" value="PyrdxlP-dep_Trfase_major"/>
</dbReference>
<dbReference type="CDD" id="cd00610">
    <property type="entry name" value="OAT_like"/>
    <property type="match status" value="1"/>
</dbReference>
<dbReference type="InterPro" id="IPR005814">
    <property type="entry name" value="Aminotrans_3"/>
</dbReference>
<dbReference type="InterPro" id="IPR015422">
    <property type="entry name" value="PyrdxlP-dep_Trfase_small"/>
</dbReference>
<dbReference type="PROSITE" id="PS00600">
    <property type="entry name" value="AA_TRANSFER_CLASS_3"/>
    <property type="match status" value="1"/>
</dbReference>
<evidence type="ECO:0000256" key="2">
    <source>
        <dbReference type="ARBA" id="ARBA00022898"/>
    </source>
</evidence>
<dbReference type="InterPro" id="IPR049704">
    <property type="entry name" value="Aminotrans_3_PPA_site"/>
</dbReference>
<name>A0ABD3WQ26_SINWO</name>
<proteinExistence type="inferred from homology"/>
<gene>
    <name evidence="5" type="ORF">ACJMK2_033944</name>
</gene>
<dbReference type="SUPFAM" id="SSF53383">
    <property type="entry name" value="PLP-dependent transferases"/>
    <property type="match status" value="1"/>
</dbReference>
<evidence type="ECO:0000256" key="3">
    <source>
        <dbReference type="RuleBase" id="RU003560"/>
    </source>
</evidence>
<keyword evidence="2 3" id="KW-0663">Pyridoxal phosphate</keyword>
<feature type="region of interest" description="Disordered" evidence="4">
    <location>
        <begin position="470"/>
        <end position="498"/>
    </location>
</feature>
<dbReference type="Proteomes" id="UP001634394">
    <property type="component" value="Unassembled WGS sequence"/>
</dbReference>
<dbReference type="PANTHER" id="PTHR45688:SF13">
    <property type="entry name" value="ALANINE--GLYOXYLATE AMINOTRANSFERASE 2-LIKE"/>
    <property type="match status" value="1"/>
</dbReference>
<keyword evidence="6" id="KW-1185">Reference proteome</keyword>
<evidence type="ECO:0000256" key="4">
    <source>
        <dbReference type="SAM" id="MobiDB-lite"/>
    </source>
</evidence>
<comment type="similarity">
    <text evidence="1 3">Belongs to the class-III pyridoxal-phosphate-dependent aminotransferase family.</text>
</comment>
<accession>A0ABD3WQ26</accession>
<sequence>MSERINLKQTLAMRRNYVGKSCRLHFDASPLKIVQALKQYLYDDFGNEYLDCINSVAHVGHCHPHVVSVGQEQMSQLATCYGFLNDSMVDYAKQLVETLPENLCVCYFVNSGSEANDLALRLARAYTQQSDIIVVDNAYHGNISSLIEISPSRLKTLGMEKKDWVHVVAVPDTYRGIFRESVANPGILYAQEVKKVIQKVQEKRRTIAAFMCEPIMSQAGVIIPPKPYLTEVFSYVREAGGLCIADEIQTGLGRTGEKFWGFQTHDVVPDIVTMGKPLGNGHPMAVVVTTKEVSDSLKEFSSTFGGNPVACAMGKAVLDVIHNEQMMSGAKSVGKCLLDGFRAIMPTHPMMGDVRGIGLLVGVEIVMDKQSRKPAKEAAEILAYKLKEQKIIIANEGPDKNVMTLSPPMCFTCDNARRVVQALDKALRQIENDASQAGLTSSGGYPMIENPDSAQVPFIILGDLSLNNNKGTKRVQEKDDDDDAPGGKKTCIGYDEMD</sequence>
<protein>
    <submittedName>
        <fullName evidence="5">Uncharacterized protein</fullName>
    </submittedName>
</protein>
<comment type="caution">
    <text evidence="5">The sequence shown here is derived from an EMBL/GenBank/DDBJ whole genome shotgun (WGS) entry which is preliminary data.</text>
</comment>
<dbReference type="Gene3D" id="3.40.640.10">
    <property type="entry name" value="Type I PLP-dependent aspartate aminotransferase-like (Major domain)"/>
    <property type="match status" value="1"/>
</dbReference>